<proteinExistence type="predicted"/>
<dbReference type="KEGG" id="vg:55006935"/>
<name>A0A3G2KCU3_9CAUD</name>
<protein>
    <submittedName>
        <fullName evidence="1">Minor tail protein</fullName>
    </submittedName>
</protein>
<dbReference type="GeneID" id="55006935"/>
<evidence type="ECO:0000313" key="2">
    <source>
        <dbReference type="Proteomes" id="UP000274668"/>
    </source>
</evidence>
<sequence>MAIQTFNKTTVPVGSDPYALTADLKKLAEGLNVIIPVATVAERDALVPFEGMTVSRLDQKGQLDRYINGAWTGLPVEYYSLLSITGYETSGQVMLERKGGRKVLSGNIQIKRTAANTTISGTAFASFGQVIPTAACIPSGQGLYLAAYLSGNAAYADVQAFVNPIDGTVSIRGAGGSGFTWPTGALFTVCFVAPSFVDGI</sequence>
<organism evidence="1 2">
    <name type="scientific">Arthrobacter phage Andrew</name>
    <dbReference type="NCBI Taxonomy" id="2419946"/>
    <lineage>
        <taxon>Viruses</taxon>
        <taxon>Duplodnaviria</taxon>
        <taxon>Heunggongvirae</taxon>
        <taxon>Uroviricota</taxon>
        <taxon>Caudoviricetes</taxon>
        <taxon>Andrewvirus</taxon>
        <taxon>Andrewvirus andrew</taxon>
    </lineage>
</organism>
<reference evidence="1 2" key="1">
    <citation type="submission" date="2018-09" db="EMBL/GenBank/DDBJ databases">
        <authorList>
            <person name="Rimple P.A."/>
            <person name="Stoner T.H."/>
            <person name="Garlena R.A."/>
            <person name="Russell D.A."/>
            <person name="Pope W.H."/>
            <person name="Jacobs-Sera D."/>
            <person name="Hatfull G.F."/>
        </authorList>
    </citation>
    <scope>NUCLEOTIDE SEQUENCE [LARGE SCALE GENOMIC DNA]</scope>
</reference>
<dbReference type="Proteomes" id="UP000274668">
    <property type="component" value="Segment"/>
</dbReference>
<evidence type="ECO:0000313" key="1">
    <source>
        <dbReference type="EMBL" id="AYN56836.1"/>
    </source>
</evidence>
<dbReference type="EMBL" id="MH834595">
    <property type="protein sequence ID" value="AYN56836.1"/>
    <property type="molecule type" value="Genomic_DNA"/>
</dbReference>
<accession>A0A3G2KCU3</accession>
<keyword evidence="2" id="KW-1185">Reference proteome</keyword>
<gene>
    <name evidence="1" type="primary">20</name>
    <name evidence="1" type="ORF">PBI_ANDREW_20</name>
</gene>
<dbReference type="RefSeq" id="YP_009815706.1">
    <property type="nucleotide sequence ID" value="NC_048098.1"/>
</dbReference>